<evidence type="ECO:0000313" key="3">
    <source>
        <dbReference type="WBParaSite" id="ECPE_0000783801-mRNA-1"/>
    </source>
</evidence>
<evidence type="ECO:0000313" key="1">
    <source>
        <dbReference type="EMBL" id="VDP82112.1"/>
    </source>
</evidence>
<evidence type="ECO:0000313" key="2">
    <source>
        <dbReference type="Proteomes" id="UP000272942"/>
    </source>
</evidence>
<name>A0A183ALI4_9TREM</name>
<sequence>MSNKASSRFFTLCITDIIDRGVSLAEAEIRLDLFIAAFSLYEVGDAEVCRSLHNILAPCMDELSVSPLPGAKVLLKLLQSAKV</sequence>
<proteinExistence type="predicted"/>
<protein>
    <submittedName>
        <fullName evidence="1 3">Uncharacterized protein</fullName>
    </submittedName>
</protein>
<gene>
    <name evidence="1" type="ORF">ECPE_LOCUS7819</name>
</gene>
<keyword evidence="2" id="KW-1185">Reference proteome</keyword>
<dbReference type="EMBL" id="UZAN01045127">
    <property type="protein sequence ID" value="VDP82112.1"/>
    <property type="molecule type" value="Genomic_DNA"/>
</dbReference>
<dbReference type="WBParaSite" id="ECPE_0000783801-mRNA-1">
    <property type="protein sequence ID" value="ECPE_0000783801-mRNA-1"/>
    <property type="gene ID" value="ECPE_0000783801"/>
</dbReference>
<reference evidence="3" key="1">
    <citation type="submission" date="2016-06" db="UniProtKB">
        <authorList>
            <consortium name="WormBaseParasite"/>
        </authorList>
    </citation>
    <scope>IDENTIFICATION</scope>
</reference>
<accession>A0A183ALI4</accession>
<dbReference type="AlphaFoldDB" id="A0A183ALI4"/>
<reference evidence="1 2" key="2">
    <citation type="submission" date="2018-11" db="EMBL/GenBank/DDBJ databases">
        <authorList>
            <consortium name="Pathogen Informatics"/>
        </authorList>
    </citation>
    <scope>NUCLEOTIDE SEQUENCE [LARGE SCALE GENOMIC DNA]</scope>
    <source>
        <strain evidence="1 2">Egypt</strain>
    </source>
</reference>
<organism evidence="3">
    <name type="scientific">Echinostoma caproni</name>
    <dbReference type="NCBI Taxonomy" id="27848"/>
    <lineage>
        <taxon>Eukaryota</taxon>
        <taxon>Metazoa</taxon>
        <taxon>Spiralia</taxon>
        <taxon>Lophotrochozoa</taxon>
        <taxon>Platyhelminthes</taxon>
        <taxon>Trematoda</taxon>
        <taxon>Digenea</taxon>
        <taxon>Plagiorchiida</taxon>
        <taxon>Echinostomata</taxon>
        <taxon>Echinostomatoidea</taxon>
        <taxon>Echinostomatidae</taxon>
        <taxon>Echinostoma</taxon>
    </lineage>
</organism>
<dbReference type="Proteomes" id="UP000272942">
    <property type="component" value="Unassembled WGS sequence"/>
</dbReference>